<feature type="transmembrane region" description="Helical" evidence="1">
    <location>
        <begin position="6"/>
        <end position="33"/>
    </location>
</feature>
<feature type="transmembrane region" description="Helical" evidence="1">
    <location>
        <begin position="76"/>
        <end position="94"/>
    </location>
</feature>
<dbReference type="EMBL" id="CP093348">
    <property type="protein sequence ID" value="WOH05176.1"/>
    <property type="molecule type" value="Genomic_DNA"/>
</dbReference>
<evidence type="ECO:0000313" key="3">
    <source>
        <dbReference type="Proteomes" id="UP000077755"/>
    </source>
</evidence>
<proteinExistence type="inferred from homology"/>
<keyword evidence="1" id="KW-0472">Membrane</keyword>
<dbReference type="PANTHER" id="PTHR12300">
    <property type="entry name" value="HVA22-LIKE PROTEINS"/>
    <property type="match status" value="1"/>
</dbReference>
<dbReference type="AlphaFoldDB" id="A0AAF0XF35"/>
<sequence length="138" mass="16313">MEDRLWTFLTFVHTLAGPATMLLYPLYASVMAIESTSKVDDEQWLAYWILYSFLTLVEMLFQPVLDWFPLWYDVKLAFVAWLVLPQFRGAAFIYEKFVREQLFKKYAGGALRHSQYPNTSKLKNKFADFLTPNKARHE</sequence>
<evidence type="ECO:0000256" key="1">
    <source>
        <dbReference type="RuleBase" id="RU362006"/>
    </source>
</evidence>
<name>A0AAF0XF35_DAUCS</name>
<dbReference type="Pfam" id="PF03134">
    <property type="entry name" value="TB2_DP1_HVA22"/>
    <property type="match status" value="1"/>
</dbReference>
<reference evidence="2" key="2">
    <citation type="submission" date="2022-03" db="EMBL/GenBank/DDBJ databases">
        <title>Draft title - Genomic analysis of global carrot germplasm unveils the trajectory of domestication and the origin of high carotenoid orange carrot.</title>
        <authorList>
            <person name="Iorizzo M."/>
            <person name="Ellison S."/>
            <person name="Senalik D."/>
            <person name="Macko-Podgorni A."/>
            <person name="Grzebelus D."/>
            <person name="Bostan H."/>
            <person name="Rolling W."/>
            <person name="Curaba J."/>
            <person name="Simon P."/>
        </authorList>
    </citation>
    <scope>NUCLEOTIDE SEQUENCE</scope>
    <source>
        <tissue evidence="2">Leaf</tissue>
    </source>
</reference>
<keyword evidence="1" id="KW-0812">Transmembrane</keyword>
<comment type="similarity">
    <text evidence="1">Belongs to the DP1 family.</text>
</comment>
<dbReference type="PANTHER" id="PTHR12300:SF139">
    <property type="entry name" value="HVA22-LIKE PROTEIN E"/>
    <property type="match status" value="1"/>
</dbReference>
<keyword evidence="3" id="KW-1185">Reference proteome</keyword>
<comment type="subcellular location">
    <subcellularLocation>
        <location evidence="1">Membrane</location>
        <topology evidence="1">Multi-pass membrane protein</topology>
    </subcellularLocation>
</comment>
<feature type="transmembrane region" description="Helical" evidence="1">
    <location>
        <begin position="45"/>
        <end position="64"/>
    </location>
</feature>
<accession>A0AAF0XF35</accession>
<reference evidence="2" key="1">
    <citation type="journal article" date="2016" name="Nat. Genet.">
        <title>A high-quality carrot genome assembly provides new insights into carotenoid accumulation and asterid genome evolution.</title>
        <authorList>
            <person name="Iorizzo M."/>
            <person name="Ellison S."/>
            <person name="Senalik D."/>
            <person name="Zeng P."/>
            <person name="Satapoomin P."/>
            <person name="Huang J."/>
            <person name="Bowman M."/>
            <person name="Iovene M."/>
            <person name="Sanseverino W."/>
            <person name="Cavagnaro P."/>
            <person name="Yildiz M."/>
            <person name="Macko-Podgorni A."/>
            <person name="Moranska E."/>
            <person name="Grzebelus E."/>
            <person name="Grzebelus D."/>
            <person name="Ashrafi H."/>
            <person name="Zheng Z."/>
            <person name="Cheng S."/>
            <person name="Spooner D."/>
            <person name="Van Deynze A."/>
            <person name="Simon P."/>
        </authorList>
    </citation>
    <scope>NUCLEOTIDE SEQUENCE</scope>
    <source>
        <tissue evidence="2">Leaf</tissue>
    </source>
</reference>
<dbReference type="InterPro" id="IPR004345">
    <property type="entry name" value="TB2_DP1_HVA22"/>
</dbReference>
<keyword evidence="1" id="KW-1133">Transmembrane helix</keyword>
<evidence type="ECO:0000313" key="2">
    <source>
        <dbReference type="EMBL" id="WOH05176.1"/>
    </source>
</evidence>
<dbReference type="GO" id="GO:0016020">
    <property type="term" value="C:membrane"/>
    <property type="evidence" value="ECO:0007669"/>
    <property type="project" value="UniProtKB-SubCell"/>
</dbReference>
<protein>
    <recommendedName>
        <fullName evidence="1">HVA22-like protein</fullName>
    </recommendedName>
</protein>
<organism evidence="2 3">
    <name type="scientific">Daucus carota subsp. sativus</name>
    <name type="common">Carrot</name>
    <dbReference type="NCBI Taxonomy" id="79200"/>
    <lineage>
        <taxon>Eukaryota</taxon>
        <taxon>Viridiplantae</taxon>
        <taxon>Streptophyta</taxon>
        <taxon>Embryophyta</taxon>
        <taxon>Tracheophyta</taxon>
        <taxon>Spermatophyta</taxon>
        <taxon>Magnoliopsida</taxon>
        <taxon>eudicotyledons</taxon>
        <taxon>Gunneridae</taxon>
        <taxon>Pentapetalae</taxon>
        <taxon>asterids</taxon>
        <taxon>campanulids</taxon>
        <taxon>Apiales</taxon>
        <taxon>Apiaceae</taxon>
        <taxon>Apioideae</taxon>
        <taxon>Scandiceae</taxon>
        <taxon>Daucinae</taxon>
        <taxon>Daucus</taxon>
        <taxon>Daucus sect. Daucus</taxon>
    </lineage>
</organism>
<gene>
    <name evidence="2" type="ORF">DCAR_0624590</name>
</gene>
<dbReference type="Proteomes" id="UP000077755">
    <property type="component" value="Chromosome 6"/>
</dbReference>